<feature type="region of interest" description="Disordered" evidence="1">
    <location>
        <begin position="655"/>
        <end position="814"/>
    </location>
</feature>
<organism evidence="2 3">
    <name type="scientific">Filobasidium floriforme</name>
    <dbReference type="NCBI Taxonomy" id="5210"/>
    <lineage>
        <taxon>Eukaryota</taxon>
        <taxon>Fungi</taxon>
        <taxon>Dikarya</taxon>
        <taxon>Basidiomycota</taxon>
        <taxon>Agaricomycotina</taxon>
        <taxon>Tremellomycetes</taxon>
        <taxon>Filobasidiales</taxon>
        <taxon>Filobasidiaceae</taxon>
        <taxon>Filobasidium</taxon>
    </lineage>
</organism>
<feature type="region of interest" description="Disordered" evidence="1">
    <location>
        <begin position="351"/>
        <end position="400"/>
    </location>
</feature>
<feature type="compositionally biased region" description="Basic and acidic residues" evidence="1">
    <location>
        <begin position="83"/>
        <end position="96"/>
    </location>
</feature>
<feature type="compositionally biased region" description="Polar residues" evidence="1">
    <location>
        <begin position="10"/>
        <end position="22"/>
    </location>
</feature>
<proteinExistence type="predicted"/>
<dbReference type="EMBL" id="JABELV010000221">
    <property type="protein sequence ID" value="KAG7527887.1"/>
    <property type="molecule type" value="Genomic_DNA"/>
</dbReference>
<feature type="region of interest" description="Disordered" evidence="1">
    <location>
        <begin position="155"/>
        <end position="196"/>
    </location>
</feature>
<dbReference type="Proteomes" id="UP000812966">
    <property type="component" value="Unassembled WGS sequence"/>
</dbReference>
<evidence type="ECO:0000313" key="2">
    <source>
        <dbReference type="EMBL" id="KAG7527887.1"/>
    </source>
</evidence>
<feature type="compositionally biased region" description="Polar residues" evidence="1">
    <location>
        <begin position="269"/>
        <end position="285"/>
    </location>
</feature>
<feature type="compositionally biased region" description="Basic and acidic residues" evidence="1">
    <location>
        <begin position="533"/>
        <end position="543"/>
    </location>
</feature>
<evidence type="ECO:0000313" key="3">
    <source>
        <dbReference type="Proteomes" id="UP000812966"/>
    </source>
</evidence>
<feature type="compositionally biased region" description="Low complexity" evidence="1">
    <location>
        <begin position="550"/>
        <end position="584"/>
    </location>
</feature>
<reference evidence="2" key="1">
    <citation type="submission" date="2020-04" db="EMBL/GenBank/DDBJ databases">
        <title>Analysis of mating type loci in Filobasidium floriforme.</title>
        <authorList>
            <person name="Nowrousian M."/>
        </authorList>
    </citation>
    <scope>NUCLEOTIDE SEQUENCE</scope>
    <source>
        <strain evidence="2">CBS 6242</strain>
    </source>
</reference>
<feature type="compositionally biased region" description="Polar residues" evidence="1">
    <location>
        <begin position="683"/>
        <end position="696"/>
    </location>
</feature>
<evidence type="ECO:0000256" key="1">
    <source>
        <dbReference type="SAM" id="MobiDB-lite"/>
    </source>
</evidence>
<feature type="compositionally biased region" description="Polar residues" evidence="1">
    <location>
        <begin position="373"/>
        <end position="395"/>
    </location>
</feature>
<feature type="region of interest" description="Disordered" evidence="1">
    <location>
        <begin position="415"/>
        <end position="640"/>
    </location>
</feature>
<gene>
    <name evidence="2" type="ORF">FFLO_06532</name>
</gene>
<feature type="compositionally biased region" description="Low complexity" evidence="1">
    <location>
        <begin position="697"/>
        <end position="708"/>
    </location>
</feature>
<feature type="compositionally biased region" description="Low complexity" evidence="1">
    <location>
        <begin position="127"/>
        <end position="142"/>
    </location>
</feature>
<feature type="compositionally biased region" description="Polar residues" evidence="1">
    <location>
        <begin position="172"/>
        <end position="183"/>
    </location>
</feature>
<comment type="caution">
    <text evidence="2">The sequence shown here is derived from an EMBL/GenBank/DDBJ whole genome shotgun (WGS) entry which is preliminary data.</text>
</comment>
<sequence length="814" mass="85757">MATLGREPKISQTDSSTPSSRQGFFPVGTAAKKQSRGAQQDPSGLQGGDETLPGKRGHAKSDSFPPFAGGNDLFYSYPAESSENPRKPDNTRDRTDSGVAHEGPGGEEMLRSSSGSRFSILYPEEYSSGSAGSRRGQGQTQQFVSEQDLAALGMPLPIPAGRFDGEGDGARTPNSYRSAQSQLRFPVPPDRSREPSVLGQVGVVGAMEGVTRSVSADTSETRYHSLTDQANTLTRRSRSSATTADDAGDQPGVDEHGRRTGPAAVDGSYGTSSAIRNTSLAQTPVRTGMIEPEEHGLETTPLAGTSDRQPRPRLPLSALPSPSSTETPSSWTQPNRFSLIAGSISSLFGAKRASVVSSVTEADHDQHHQQAQSRRSTSGMRRNNSRGGENRQSYAGQPLVPEEVYREAFLSGIPEAARREARQESSGETRETFGSAGVGSDETGRRELSEGVTSEGDGSGETFGVKSGRDQLGASLISGPGLGERARVVTPSNRGNEAARVTRGSNDENPELTTRRIGEFGEVISGPAAPGREVLRLPGEMRKTSTLFIPGSPYSPAQASSQSASVQDEGSKSSSGSQGGSKVSIGTKRSIVTMRSGRSQSTNATGRTGRTGRSEMSEESGESLGLVSGLAPGVRGGDVGGRVDYSVAAVRGKRSMPQLVNTPDALAGNIPRTDTPPPATVSGPASSNAGTVPSHSTAGTLGLAAGALVEDQEVDRIPSTPPPRSRSQSRSRSTSGQGHVQNVGSDSRNRESTGDPNMEADEPLLPPQLPFVTKTREEDRSASPSRSSHSANSEKRREKEKWWLGRFGKDKEKE</sequence>
<feature type="compositionally biased region" description="Low complexity" evidence="1">
    <location>
        <begin position="782"/>
        <end position="791"/>
    </location>
</feature>
<dbReference type="AlphaFoldDB" id="A0A8K0NKH1"/>
<accession>A0A8K0NKH1</accession>
<feature type="compositionally biased region" description="Low complexity" evidence="1">
    <location>
        <begin position="314"/>
        <end position="332"/>
    </location>
</feature>
<feature type="compositionally biased region" description="Basic and acidic residues" evidence="1">
    <location>
        <begin position="416"/>
        <end position="431"/>
    </location>
</feature>
<feature type="region of interest" description="Disordered" evidence="1">
    <location>
        <begin position="212"/>
        <end position="334"/>
    </location>
</feature>
<feature type="compositionally biased region" description="Basic and acidic residues" evidence="1">
    <location>
        <begin position="792"/>
        <end position="814"/>
    </location>
</feature>
<feature type="compositionally biased region" description="Low complexity" evidence="1">
    <location>
        <begin position="725"/>
        <end position="738"/>
    </location>
</feature>
<feature type="region of interest" description="Disordered" evidence="1">
    <location>
        <begin position="1"/>
        <end position="142"/>
    </location>
</feature>
<protein>
    <submittedName>
        <fullName evidence="2">Uncharacterized protein</fullName>
    </submittedName>
</protein>
<keyword evidence="3" id="KW-1185">Reference proteome</keyword>
<name>A0A8K0NKH1_9TREE</name>